<name>A0A7R9L9H5_9ACAR</name>
<dbReference type="OrthoDB" id="6502854at2759"/>
<dbReference type="InterPro" id="IPR007053">
    <property type="entry name" value="LRAT_dom"/>
</dbReference>
<dbReference type="GO" id="GO:0070292">
    <property type="term" value="P:N-acylphosphatidylethanolamine metabolic process"/>
    <property type="evidence" value="ECO:0007669"/>
    <property type="project" value="TreeGrafter"/>
</dbReference>
<dbReference type="Proteomes" id="UP000728032">
    <property type="component" value="Unassembled WGS sequence"/>
</dbReference>
<evidence type="ECO:0000256" key="1">
    <source>
        <dbReference type="ARBA" id="ARBA00007824"/>
    </source>
</evidence>
<keyword evidence="5" id="KW-1133">Transmembrane helix</keyword>
<keyword evidence="5" id="KW-0812">Transmembrane</keyword>
<feature type="domain" description="LRAT" evidence="6">
    <location>
        <begin position="19"/>
        <end position="129"/>
    </location>
</feature>
<dbReference type="PROSITE" id="PS51934">
    <property type="entry name" value="LRAT"/>
    <property type="match status" value="1"/>
</dbReference>
<evidence type="ECO:0000256" key="2">
    <source>
        <dbReference type="ARBA" id="ARBA00022679"/>
    </source>
</evidence>
<comment type="similarity">
    <text evidence="1">Belongs to the H-rev107 family.</text>
</comment>
<proteinExistence type="inferred from homology"/>
<dbReference type="Gene3D" id="3.90.1720.10">
    <property type="entry name" value="endopeptidase domain like (from Nostoc punctiforme)"/>
    <property type="match status" value="1"/>
</dbReference>
<feature type="transmembrane region" description="Helical" evidence="5">
    <location>
        <begin position="154"/>
        <end position="174"/>
    </location>
</feature>
<gene>
    <name evidence="7" type="ORF">ONB1V03_LOCUS875</name>
</gene>
<dbReference type="EMBL" id="OC914924">
    <property type="protein sequence ID" value="CAD7637543.1"/>
    <property type="molecule type" value="Genomic_DNA"/>
</dbReference>
<dbReference type="Pfam" id="PF04970">
    <property type="entry name" value="LRAT"/>
    <property type="match status" value="1"/>
</dbReference>
<evidence type="ECO:0000256" key="5">
    <source>
        <dbReference type="SAM" id="Phobius"/>
    </source>
</evidence>
<dbReference type="AlphaFoldDB" id="A0A7R9L9H5"/>
<dbReference type="InterPro" id="IPR051496">
    <property type="entry name" value="H-rev107_PLA/AT"/>
</dbReference>
<protein>
    <recommendedName>
        <fullName evidence="6">LRAT domain-containing protein</fullName>
    </recommendedName>
</protein>
<keyword evidence="8" id="KW-1185">Reference proteome</keyword>
<organism evidence="7">
    <name type="scientific">Oppiella nova</name>
    <dbReference type="NCBI Taxonomy" id="334625"/>
    <lineage>
        <taxon>Eukaryota</taxon>
        <taxon>Metazoa</taxon>
        <taxon>Ecdysozoa</taxon>
        <taxon>Arthropoda</taxon>
        <taxon>Chelicerata</taxon>
        <taxon>Arachnida</taxon>
        <taxon>Acari</taxon>
        <taxon>Acariformes</taxon>
        <taxon>Sarcoptiformes</taxon>
        <taxon>Oribatida</taxon>
        <taxon>Brachypylina</taxon>
        <taxon>Oppioidea</taxon>
        <taxon>Oppiidae</taxon>
        <taxon>Oppiella</taxon>
    </lineage>
</organism>
<reference evidence="7" key="1">
    <citation type="submission" date="2020-11" db="EMBL/GenBank/DDBJ databases">
        <authorList>
            <person name="Tran Van P."/>
        </authorList>
    </citation>
    <scope>NUCLEOTIDE SEQUENCE</scope>
</reference>
<evidence type="ECO:0000313" key="7">
    <source>
        <dbReference type="EMBL" id="CAD7637543.1"/>
    </source>
</evidence>
<evidence type="ECO:0000313" key="8">
    <source>
        <dbReference type="Proteomes" id="UP000728032"/>
    </source>
</evidence>
<evidence type="ECO:0000256" key="4">
    <source>
        <dbReference type="ARBA" id="ARBA00023098"/>
    </source>
</evidence>
<evidence type="ECO:0000259" key="6">
    <source>
        <dbReference type="PROSITE" id="PS51934"/>
    </source>
</evidence>
<keyword evidence="5" id="KW-0472">Membrane</keyword>
<dbReference type="GO" id="GO:0004623">
    <property type="term" value="F:phospholipase A2 activity"/>
    <property type="evidence" value="ECO:0007669"/>
    <property type="project" value="TreeGrafter"/>
</dbReference>
<keyword evidence="2" id="KW-0808">Transferase</keyword>
<sequence>MGPFLTYDEIKQVVASGDLIEIQRSGYKHWVICESNDNDQGGTVWCFHVSSINSRAKHKVYDGTEGWDMCRVNNQEQEADKTGLIARPLDQVFEDLRTLVDQKVEYNLNLRNCEYYCTLWKYGIGWSQQVDMTELKVMAGIMGVAFGGLLSNRAAVVIPALTLMCSLVIPYYMYIECRPENISLHCITIILKQTSISSHQRWKVMK</sequence>
<keyword evidence="4" id="KW-0443">Lipid metabolism</keyword>
<dbReference type="PANTHER" id="PTHR13943">
    <property type="entry name" value="HRAS-LIKE SUPPRESSOR - RELATED"/>
    <property type="match status" value="1"/>
</dbReference>
<dbReference type="GO" id="GO:0016410">
    <property type="term" value="F:N-acyltransferase activity"/>
    <property type="evidence" value="ECO:0007669"/>
    <property type="project" value="TreeGrafter"/>
</dbReference>
<dbReference type="GO" id="GO:0005737">
    <property type="term" value="C:cytoplasm"/>
    <property type="evidence" value="ECO:0007669"/>
    <property type="project" value="TreeGrafter"/>
</dbReference>
<evidence type="ECO:0000256" key="3">
    <source>
        <dbReference type="ARBA" id="ARBA00022801"/>
    </source>
</evidence>
<dbReference type="EMBL" id="CAJPVJ010000099">
    <property type="protein sequence ID" value="CAG2160827.1"/>
    <property type="molecule type" value="Genomic_DNA"/>
</dbReference>
<dbReference type="PANTHER" id="PTHR13943:SF77">
    <property type="entry name" value="LRAT DOMAIN-CONTAINING PROTEIN"/>
    <property type="match status" value="1"/>
</dbReference>
<keyword evidence="3" id="KW-0378">Hydrolase</keyword>
<dbReference type="GO" id="GO:0008970">
    <property type="term" value="F:phospholipase A1 activity"/>
    <property type="evidence" value="ECO:0007669"/>
    <property type="project" value="TreeGrafter"/>
</dbReference>
<accession>A0A7R9L9H5</accession>